<proteinExistence type="predicted"/>
<dbReference type="SUPFAM" id="SSF46689">
    <property type="entry name" value="Homeodomain-like"/>
    <property type="match status" value="1"/>
</dbReference>
<dbReference type="PRINTS" id="PR01590">
    <property type="entry name" value="HTHFIS"/>
</dbReference>
<dbReference type="SUPFAM" id="SSF52540">
    <property type="entry name" value="P-loop containing nucleoside triphosphate hydrolases"/>
    <property type="match status" value="1"/>
</dbReference>
<dbReference type="PROSITE" id="PS50045">
    <property type="entry name" value="SIGMA54_INTERACT_4"/>
    <property type="match status" value="1"/>
</dbReference>
<dbReference type="PANTHER" id="PTHR32071">
    <property type="entry name" value="TRANSCRIPTIONAL REGULATORY PROTEIN"/>
    <property type="match status" value="1"/>
</dbReference>
<evidence type="ECO:0000256" key="5">
    <source>
        <dbReference type="ARBA" id="ARBA00023015"/>
    </source>
</evidence>
<gene>
    <name evidence="10" type="ORF">UABAM_01339</name>
</gene>
<evidence type="ECO:0000256" key="3">
    <source>
        <dbReference type="ARBA" id="ARBA00022840"/>
    </source>
</evidence>
<keyword evidence="4" id="KW-0902">Two-component regulatory system</keyword>
<organism evidence="10 11">
    <name type="scientific">Uabimicrobium amorphum</name>
    <dbReference type="NCBI Taxonomy" id="2596890"/>
    <lineage>
        <taxon>Bacteria</taxon>
        <taxon>Pseudomonadati</taxon>
        <taxon>Planctomycetota</taxon>
        <taxon>Candidatus Uabimicrobiia</taxon>
        <taxon>Candidatus Uabimicrobiales</taxon>
        <taxon>Candidatus Uabimicrobiaceae</taxon>
        <taxon>Candidatus Uabimicrobium</taxon>
    </lineage>
</organism>
<dbReference type="InterPro" id="IPR002078">
    <property type="entry name" value="Sigma_54_int"/>
</dbReference>
<dbReference type="InterPro" id="IPR001789">
    <property type="entry name" value="Sig_transdc_resp-reg_receiver"/>
</dbReference>
<dbReference type="Pfam" id="PF02954">
    <property type="entry name" value="HTH_8"/>
    <property type="match status" value="1"/>
</dbReference>
<evidence type="ECO:0000259" key="8">
    <source>
        <dbReference type="PROSITE" id="PS50045"/>
    </source>
</evidence>
<dbReference type="PROSITE" id="PS00675">
    <property type="entry name" value="SIGMA54_INTERACT_1"/>
    <property type="match status" value="1"/>
</dbReference>
<dbReference type="Pfam" id="PF25601">
    <property type="entry name" value="AAA_lid_14"/>
    <property type="match status" value="1"/>
</dbReference>
<keyword evidence="11" id="KW-1185">Reference proteome</keyword>
<dbReference type="InterPro" id="IPR058031">
    <property type="entry name" value="AAA_lid_NorR"/>
</dbReference>
<feature type="domain" description="Sigma-54 factor interaction" evidence="8">
    <location>
        <begin position="142"/>
        <end position="370"/>
    </location>
</feature>
<dbReference type="Gene3D" id="1.10.8.60">
    <property type="match status" value="1"/>
</dbReference>
<keyword evidence="1 7" id="KW-0597">Phosphoprotein</keyword>
<reference evidence="10 11" key="1">
    <citation type="submission" date="2019-08" db="EMBL/GenBank/DDBJ databases">
        <title>Complete genome sequence of Candidatus Uab amorphum.</title>
        <authorList>
            <person name="Shiratori T."/>
            <person name="Suzuki S."/>
            <person name="Kakizawa Y."/>
            <person name="Ishida K."/>
        </authorList>
    </citation>
    <scope>NUCLEOTIDE SEQUENCE [LARGE SCALE GENOMIC DNA]</scope>
    <source>
        <strain evidence="10 11">SRT547</strain>
    </source>
</reference>
<dbReference type="Pfam" id="PF00072">
    <property type="entry name" value="Response_reg"/>
    <property type="match status" value="1"/>
</dbReference>
<evidence type="ECO:0000256" key="1">
    <source>
        <dbReference type="ARBA" id="ARBA00022553"/>
    </source>
</evidence>
<dbReference type="GO" id="GO:0043565">
    <property type="term" value="F:sequence-specific DNA binding"/>
    <property type="evidence" value="ECO:0007669"/>
    <property type="project" value="InterPro"/>
</dbReference>
<dbReference type="InterPro" id="IPR011006">
    <property type="entry name" value="CheY-like_superfamily"/>
</dbReference>
<feature type="modified residue" description="4-aspartylphosphate" evidence="7">
    <location>
        <position position="52"/>
    </location>
</feature>
<sequence>MSSILIIEDDKGARMALSRAIEKWGYKVLQAGNGQEGLKKLKSKDVDLVLSDIQLPGINGIEVLERIQKEHPQVSVVMMTAFGSVEKAVKAVKLGAIDFLEKPLDLSILKKIIPASLQTKNIQEDRKKLLSEVKRTNSFEGMIGSGEKMQEVFETIIKVAPSRATVLITGETGTGKELVARALHRLSNRNGNLVTVNLTAFPDTLIEDELFGHDKGAHSTAFEDRDGRLAEADAGTFFLDELGEIPLNIQVKLLRVIEQREFQRLGANKTHKVDIRFIAATHVNLEQKVRDGQFREDLYYRLKVLQIELPPLREHREDIPPLVQHFIRYHSEENNKKVDHISEEALNLLNSYDWPGNIRELERAVESAIVMCEGNTLEPEHFSKEIQNTKIKGDVVTIQVGSSSLKEVEKELIRCTLIKTGGNKTKTAKILGIGIRTLYRKIDEYDLPYKNEKKSDETE</sequence>
<feature type="domain" description="Response regulatory" evidence="9">
    <location>
        <begin position="3"/>
        <end position="117"/>
    </location>
</feature>
<evidence type="ECO:0000256" key="2">
    <source>
        <dbReference type="ARBA" id="ARBA00022741"/>
    </source>
</evidence>
<dbReference type="FunFam" id="3.40.50.2300:FF:000018">
    <property type="entry name" value="DNA-binding transcriptional regulator NtrC"/>
    <property type="match status" value="1"/>
</dbReference>
<dbReference type="InterPro" id="IPR027417">
    <property type="entry name" value="P-loop_NTPase"/>
</dbReference>
<dbReference type="Gene3D" id="3.40.50.2300">
    <property type="match status" value="1"/>
</dbReference>
<dbReference type="KEGG" id="uam:UABAM_01339"/>
<keyword evidence="3" id="KW-0067">ATP-binding</keyword>
<dbReference type="InterPro" id="IPR009057">
    <property type="entry name" value="Homeodomain-like_sf"/>
</dbReference>
<dbReference type="Gene3D" id="3.40.50.300">
    <property type="entry name" value="P-loop containing nucleotide triphosphate hydrolases"/>
    <property type="match status" value="1"/>
</dbReference>
<evidence type="ECO:0000256" key="7">
    <source>
        <dbReference type="PROSITE-ProRule" id="PRU00169"/>
    </source>
</evidence>
<evidence type="ECO:0000256" key="4">
    <source>
        <dbReference type="ARBA" id="ARBA00023012"/>
    </source>
</evidence>
<dbReference type="InterPro" id="IPR003593">
    <property type="entry name" value="AAA+_ATPase"/>
</dbReference>
<keyword evidence="5" id="KW-0805">Transcription regulation</keyword>
<dbReference type="Pfam" id="PF00158">
    <property type="entry name" value="Sigma54_activat"/>
    <property type="match status" value="1"/>
</dbReference>
<dbReference type="Proteomes" id="UP000326354">
    <property type="component" value="Chromosome"/>
</dbReference>
<dbReference type="EMBL" id="AP019860">
    <property type="protein sequence ID" value="BBM82996.1"/>
    <property type="molecule type" value="Genomic_DNA"/>
</dbReference>
<keyword evidence="2" id="KW-0547">Nucleotide-binding</keyword>
<dbReference type="SUPFAM" id="SSF52172">
    <property type="entry name" value="CheY-like"/>
    <property type="match status" value="1"/>
</dbReference>
<accession>A0A5S9IK91</accession>
<evidence type="ECO:0000313" key="10">
    <source>
        <dbReference type="EMBL" id="BBM82996.1"/>
    </source>
</evidence>
<name>A0A5S9IK91_UABAM</name>
<evidence type="ECO:0000259" key="9">
    <source>
        <dbReference type="PROSITE" id="PS50110"/>
    </source>
</evidence>
<dbReference type="FunFam" id="3.40.50.300:FF:000006">
    <property type="entry name" value="DNA-binding transcriptional regulator NtrC"/>
    <property type="match status" value="1"/>
</dbReference>
<dbReference type="PROSITE" id="PS50110">
    <property type="entry name" value="RESPONSE_REGULATORY"/>
    <property type="match status" value="1"/>
</dbReference>
<dbReference type="GO" id="GO:0006355">
    <property type="term" value="P:regulation of DNA-templated transcription"/>
    <property type="evidence" value="ECO:0007669"/>
    <property type="project" value="InterPro"/>
</dbReference>
<dbReference type="AlphaFoldDB" id="A0A5S9IK91"/>
<dbReference type="RefSeq" id="WP_151967221.1">
    <property type="nucleotide sequence ID" value="NZ_AP019860.1"/>
</dbReference>
<protein>
    <submittedName>
        <fullName evidence="10">Acetoacetate metabolism regulatory protein AtoC</fullName>
    </submittedName>
</protein>
<dbReference type="CDD" id="cd00009">
    <property type="entry name" value="AAA"/>
    <property type="match status" value="1"/>
</dbReference>
<evidence type="ECO:0000313" key="11">
    <source>
        <dbReference type="Proteomes" id="UP000326354"/>
    </source>
</evidence>
<dbReference type="GO" id="GO:0000160">
    <property type="term" value="P:phosphorelay signal transduction system"/>
    <property type="evidence" value="ECO:0007669"/>
    <property type="project" value="UniProtKB-KW"/>
</dbReference>
<dbReference type="InterPro" id="IPR002197">
    <property type="entry name" value="HTH_Fis"/>
</dbReference>
<dbReference type="Gene3D" id="1.10.10.60">
    <property type="entry name" value="Homeodomain-like"/>
    <property type="match status" value="1"/>
</dbReference>
<dbReference type="SMART" id="SM00448">
    <property type="entry name" value="REC"/>
    <property type="match status" value="1"/>
</dbReference>
<dbReference type="GO" id="GO:0005524">
    <property type="term" value="F:ATP binding"/>
    <property type="evidence" value="ECO:0007669"/>
    <property type="project" value="UniProtKB-KW"/>
</dbReference>
<dbReference type="SMART" id="SM00382">
    <property type="entry name" value="AAA"/>
    <property type="match status" value="1"/>
</dbReference>
<dbReference type="InterPro" id="IPR025662">
    <property type="entry name" value="Sigma_54_int_dom_ATP-bd_1"/>
</dbReference>
<dbReference type="OrthoDB" id="9807827at2"/>
<keyword evidence="6" id="KW-0804">Transcription</keyword>
<evidence type="ECO:0000256" key="6">
    <source>
        <dbReference type="ARBA" id="ARBA00023163"/>
    </source>
</evidence>